<evidence type="ECO:0000313" key="3">
    <source>
        <dbReference type="EMBL" id="STX41995.1"/>
    </source>
</evidence>
<dbReference type="Proteomes" id="UP000254476">
    <property type="component" value="Unassembled WGS sequence"/>
</dbReference>
<evidence type="ECO:0000313" key="5">
    <source>
        <dbReference type="Proteomes" id="UP000254476"/>
    </source>
</evidence>
<dbReference type="AlphaFoldDB" id="A0A378J2Z6"/>
<dbReference type="RefSeq" id="WP_058497743.1">
    <property type="nucleotide sequence ID" value="NZ_CAAAHW010000018.1"/>
</dbReference>
<dbReference type="OrthoDB" id="1441538at2"/>
<dbReference type="InterPro" id="IPR027443">
    <property type="entry name" value="IPNS-like_sf"/>
</dbReference>
<dbReference type="Pfam" id="PF05118">
    <property type="entry name" value="Asp_Arg_Hydrox"/>
    <property type="match status" value="1"/>
</dbReference>
<name>A0A378J2Z6_9GAMM</name>
<dbReference type="InterPro" id="IPR007803">
    <property type="entry name" value="Asp/Arg/Pro-Hydrxlase"/>
</dbReference>
<reference evidence="3 5" key="2">
    <citation type="submission" date="2018-06" db="EMBL/GenBank/DDBJ databases">
        <authorList>
            <consortium name="Pathogen Informatics"/>
            <person name="Doyle S."/>
        </authorList>
    </citation>
    <scope>NUCLEOTIDE SEQUENCE [LARGE SCALE GENOMIC DNA]</scope>
    <source>
        <strain evidence="3 5">NCTC12388</strain>
    </source>
</reference>
<dbReference type="Proteomes" id="UP000054691">
    <property type="component" value="Unassembled WGS sequence"/>
</dbReference>
<protein>
    <submittedName>
        <fullName evidence="3">Aspartyl/Asparaginyl beta-hydroxylase</fullName>
    </submittedName>
</protein>
<feature type="domain" description="Aspartyl/asparaginy/proline hydroxylase" evidence="1">
    <location>
        <begin position="98"/>
        <end position="195"/>
    </location>
</feature>
<dbReference type="EMBL" id="LNYE01000006">
    <property type="protein sequence ID" value="KTD14502.1"/>
    <property type="molecule type" value="Genomic_DNA"/>
</dbReference>
<dbReference type="SUPFAM" id="SSF51197">
    <property type="entry name" value="Clavaminate synthase-like"/>
    <property type="match status" value="1"/>
</dbReference>
<keyword evidence="4" id="KW-1185">Reference proteome</keyword>
<accession>A0A378J2Z6</accession>
<organism evidence="3 5">
    <name type="scientific">Legionella gratiana</name>
    <dbReference type="NCBI Taxonomy" id="45066"/>
    <lineage>
        <taxon>Bacteria</taxon>
        <taxon>Pseudomonadati</taxon>
        <taxon>Pseudomonadota</taxon>
        <taxon>Gammaproteobacteria</taxon>
        <taxon>Legionellales</taxon>
        <taxon>Legionellaceae</taxon>
        <taxon>Legionella</taxon>
    </lineage>
</organism>
<proteinExistence type="predicted"/>
<dbReference type="Gene3D" id="2.60.120.330">
    <property type="entry name" value="B-lactam Antibiotic, Isopenicillin N Synthase, Chain"/>
    <property type="match status" value="1"/>
</dbReference>
<gene>
    <name evidence="2" type="ORF">Lgra_0533</name>
    <name evidence="3" type="ORF">NCTC12388_00477</name>
</gene>
<evidence type="ECO:0000313" key="4">
    <source>
        <dbReference type="Proteomes" id="UP000054691"/>
    </source>
</evidence>
<reference evidence="2 4" key="1">
    <citation type="submission" date="2015-11" db="EMBL/GenBank/DDBJ databases">
        <title>Genomic analysis of 38 Legionella species identifies large and diverse effector repertoires.</title>
        <authorList>
            <person name="Burstein D."/>
            <person name="Amaro F."/>
            <person name="Zusman T."/>
            <person name="Lifshitz Z."/>
            <person name="Cohen O."/>
            <person name="Gilbert J.A."/>
            <person name="Pupko T."/>
            <person name="Shuman H.A."/>
            <person name="Segal G."/>
        </authorList>
    </citation>
    <scope>NUCLEOTIDE SEQUENCE [LARGE SCALE GENOMIC DNA]</scope>
    <source>
        <strain evidence="2 4">Lyon 8420412</strain>
    </source>
</reference>
<dbReference type="EMBL" id="UGOB01000001">
    <property type="protein sequence ID" value="STX41995.1"/>
    <property type="molecule type" value="Genomic_DNA"/>
</dbReference>
<sequence>MIAEKLNIKFDIKRIQNYFNTYVKHLEPVQQNEMFGGWSILSTSGDYRDGFQQSEERFYVYDQVSDQYEFDYERAHREIGYTWPKMHVNPTQVGTEYIAEIVATIYKLGLQPHHARWTRISPNGTTIWHRDTWENCYKVRLHIPVITNPGCEFETEEGALHMPADGSCYLVAVNCLHRAYNHGNEDRIHIIMDVIDDIGISRYHRTSKCRQTNYRFMNWPISRIIKKIWGA</sequence>
<evidence type="ECO:0000313" key="2">
    <source>
        <dbReference type="EMBL" id="KTD14502.1"/>
    </source>
</evidence>
<evidence type="ECO:0000259" key="1">
    <source>
        <dbReference type="Pfam" id="PF05118"/>
    </source>
</evidence>